<sequence>MRGFLFLVIFYGCWSQAWAMPADTSHTGVVKGQLRDTANDIDLLSATVAIYHAQDSTLIGYQLADGFGEFLFPKVPAGVRLKLVASYMGYESSSVLFMVDGEVNLGVIALQIQSRQLQGVSVITPPPVRVNGDTLEFFADAFSVYKNAVVEDLLVRLPGVTVWGDGQITVNGRKVSQVLVNGKPFFGGNTNIAIKNIPKDAVERVQVYTDAATSGRQEDSTTNVNIQLKADKSTGTFGKVSAGYGTDNRYDADASLNMFNRRSELLLVAGANNVNKVADHIDDLQENSVYSSNGVSMNYQPNFSMPGANRPIAGGALFTHDFISNPGKNNVDRIKGTYFIRDNEQINLRDVQTVLLSGSDSLQQERRRSELFTSGTVQDAHVRYDKKKNFYQYYLSAGLHTDKNSSSEWEQLRRTFNDKLLSTGSQHERIHNDDRRWQLEAGFTSNKPSLRPAEVEVRYTLSFDDRHAIRNVANTFSLSSDTGYIRDLHRHYTTRRREATHQLNASFGDLVKWWPAEKRPVSGLSAKITNALQLVRRDESQLTRDESFITGERVVNPRLTNDMQAVVVDERPALSVEKTISRHLPDRYAKDWGISLQLQGQYYFQQTKSSLAYQNISRSYVKPTPNVAFTYNNFQVGGYHRRLKFALALSSEYPTIGQLVGLVDSIDPFFIRQSNAGLRESDKRELRFSFQHSSLHPQKVFSFNIDASAGTIDNAISDSIHIDDSGRSVYGYANMDGRLYANVTGKLSTAVKWDQHQFHLTFNTGLNLFRTPSFVNGDKIWSDGYAASLGTTIHYDFLEHWSAYWENGVRFYAANQQASQFRNSTGFSKLALSTDITRKLSLGSNITVNRATTSGFSPNTFSIWNASVAYRFLEGDNLEIRCSALDLLRQNRSIVNEASLTMLTRGTSNVLQQYFMISLSWFPRKFGKEE</sequence>
<evidence type="ECO:0000313" key="3">
    <source>
        <dbReference type="Proteomes" id="UP001162741"/>
    </source>
</evidence>
<evidence type="ECO:0000313" key="2">
    <source>
        <dbReference type="EMBL" id="UYQ93391.1"/>
    </source>
</evidence>
<feature type="chain" id="PRO_5046565434" description="Outer membrane protein beta-barrel domain-containing protein" evidence="1">
    <location>
        <begin position="20"/>
        <end position="930"/>
    </location>
</feature>
<reference evidence="2" key="1">
    <citation type="submission" date="2022-10" db="EMBL/GenBank/DDBJ databases">
        <title>Chitinophaga sp. nov., isolated from soil.</title>
        <authorList>
            <person name="Jeon C.O."/>
        </authorList>
    </citation>
    <scope>NUCLEOTIDE SEQUENCE</scope>
    <source>
        <strain evidence="2">R8</strain>
    </source>
</reference>
<protein>
    <recommendedName>
        <fullName evidence="4">Outer membrane protein beta-barrel domain-containing protein</fullName>
    </recommendedName>
</protein>
<proteinExistence type="predicted"/>
<evidence type="ECO:0008006" key="4">
    <source>
        <dbReference type="Google" id="ProtNLM"/>
    </source>
</evidence>
<gene>
    <name evidence="2" type="ORF">MKQ68_25240</name>
</gene>
<name>A0ABY6J1W9_9BACT</name>
<organism evidence="2 3">
    <name type="scientific">Chitinophaga horti</name>
    <dbReference type="NCBI Taxonomy" id="2920382"/>
    <lineage>
        <taxon>Bacteria</taxon>
        <taxon>Pseudomonadati</taxon>
        <taxon>Bacteroidota</taxon>
        <taxon>Chitinophagia</taxon>
        <taxon>Chitinophagales</taxon>
        <taxon>Chitinophagaceae</taxon>
        <taxon>Chitinophaga</taxon>
    </lineage>
</organism>
<evidence type="ECO:0000256" key="1">
    <source>
        <dbReference type="SAM" id="SignalP"/>
    </source>
</evidence>
<dbReference type="RefSeq" id="WP_264281480.1">
    <property type="nucleotide sequence ID" value="NZ_CP107006.1"/>
</dbReference>
<accession>A0ABY6J1W9</accession>
<keyword evidence="1" id="KW-0732">Signal</keyword>
<dbReference type="EMBL" id="CP107006">
    <property type="protein sequence ID" value="UYQ93391.1"/>
    <property type="molecule type" value="Genomic_DNA"/>
</dbReference>
<feature type="signal peptide" evidence="1">
    <location>
        <begin position="1"/>
        <end position="19"/>
    </location>
</feature>
<dbReference type="Proteomes" id="UP001162741">
    <property type="component" value="Chromosome"/>
</dbReference>
<dbReference type="SUPFAM" id="SSF56935">
    <property type="entry name" value="Porins"/>
    <property type="match status" value="1"/>
</dbReference>
<dbReference type="Gene3D" id="2.170.130.10">
    <property type="entry name" value="TonB-dependent receptor, plug domain"/>
    <property type="match status" value="1"/>
</dbReference>
<keyword evidence="3" id="KW-1185">Reference proteome</keyword>
<dbReference type="InterPro" id="IPR037066">
    <property type="entry name" value="Plug_dom_sf"/>
</dbReference>